<evidence type="ECO:0000313" key="1">
    <source>
        <dbReference type="EMBL" id="MCI64780.1"/>
    </source>
</evidence>
<feature type="non-terminal residue" evidence="1">
    <location>
        <position position="85"/>
    </location>
</feature>
<sequence>KISENGVSTTNINLGVESLASVNGESGLHEIKTEAALPSEIMKNPENGVSPTNINFGVESLASVNGESGLQEIKSEAALPSEAME</sequence>
<evidence type="ECO:0000313" key="2">
    <source>
        <dbReference type="Proteomes" id="UP000265520"/>
    </source>
</evidence>
<feature type="non-terminal residue" evidence="1">
    <location>
        <position position="1"/>
    </location>
</feature>
<keyword evidence="2" id="KW-1185">Reference proteome</keyword>
<organism evidence="1 2">
    <name type="scientific">Trifolium medium</name>
    <dbReference type="NCBI Taxonomy" id="97028"/>
    <lineage>
        <taxon>Eukaryota</taxon>
        <taxon>Viridiplantae</taxon>
        <taxon>Streptophyta</taxon>
        <taxon>Embryophyta</taxon>
        <taxon>Tracheophyta</taxon>
        <taxon>Spermatophyta</taxon>
        <taxon>Magnoliopsida</taxon>
        <taxon>eudicotyledons</taxon>
        <taxon>Gunneridae</taxon>
        <taxon>Pentapetalae</taxon>
        <taxon>rosids</taxon>
        <taxon>fabids</taxon>
        <taxon>Fabales</taxon>
        <taxon>Fabaceae</taxon>
        <taxon>Papilionoideae</taxon>
        <taxon>50 kb inversion clade</taxon>
        <taxon>NPAAA clade</taxon>
        <taxon>Hologalegina</taxon>
        <taxon>IRL clade</taxon>
        <taxon>Trifolieae</taxon>
        <taxon>Trifolium</taxon>
    </lineage>
</organism>
<dbReference type="EMBL" id="LXQA010662999">
    <property type="protein sequence ID" value="MCI64780.1"/>
    <property type="molecule type" value="Genomic_DNA"/>
</dbReference>
<dbReference type="AlphaFoldDB" id="A0A392TWX8"/>
<dbReference type="Proteomes" id="UP000265520">
    <property type="component" value="Unassembled WGS sequence"/>
</dbReference>
<name>A0A392TWX8_9FABA</name>
<reference evidence="1 2" key="1">
    <citation type="journal article" date="2018" name="Front. Plant Sci.">
        <title>Red Clover (Trifolium pratense) and Zigzag Clover (T. medium) - A Picture of Genomic Similarities and Differences.</title>
        <authorList>
            <person name="Dluhosova J."/>
            <person name="Istvanek J."/>
            <person name="Nedelnik J."/>
            <person name="Repkova J."/>
        </authorList>
    </citation>
    <scope>NUCLEOTIDE SEQUENCE [LARGE SCALE GENOMIC DNA]</scope>
    <source>
        <strain evidence="2">cv. 10/8</strain>
        <tissue evidence="1">Leaf</tissue>
    </source>
</reference>
<proteinExistence type="predicted"/>
<protein>
    <submittedName>
        <fullName evidence="1">Double-stranded RNA-binding motif protein</fullName>
    </submittedName>
</protein>
<comment type="caution">
    <text evidence="1">The sequence shown here is derived from an EMBL/GenBank/DDBJ whole genome shotgun (WGS) entry which is preliminary data.</text>
</comment>
<accession>A0A392TWX8</accession>